<comment type="caution">
    <text evidence="1">The sequence shown here is derived from an EMBL/GenBank/DDBJ whole genome shotgun (WGS) entry which is preliminary data.</text>
</comment>
<proteinExistence type="predicted"/>
<keyword evidence="2" id="KW-1185">Reference proteome</keyword>
<accession>A0A5B7CJB9</accession>
<name>A0A5B7CJB9_PORTR</name>
<evidence type="ECO:0000313" key="2">
    <source>
        <dbReference type="Proteomes" id="UP000324222"/>
    </source>
</evidence>
<organism evidence="1 2">
    <name type="scientific">Portunus trituberculatus</name>
    <name type="common">Swimming crab</name>
    <name type="synonym">Neptunus trituberculatus</name>
    <dbReference type="NCBI Taxonomy" id="210409"/>
    <lineage>
        <taxon>Eukaryota</taxon>
        <taxon>Metazoa</taxon>
        <taxon>Ecdysozoa</taxon>
        <taxon>Arthropoda</taxon>
        <taxon>Crustacea</taxon>
        <taxon>Multicrustacea</taxon>
        <taxon>Malacostraca</taxon>
        <taxon>Eumalacostraca</taxon>
        <taxon>Eucarida</taxon>
        <taxon>Decapoda</taxon>
        <taxon>Pleocyemata</taxon>
        <taxon>Brachyura</taxon>
        <taxon>Eubrachyura</taxon>
        <taxon>Portunoidea</taxon>
        <taxon>Portunidae</taxon>
        <taxon>Portuninae</taxon>
        <taxon>Portunus</taxon>
    </lineage>
</organism>
<dbReference type="Proteomes" id="UP000324222">
    <property type="component" value="Unassembled WGS sequence"/>
</dbReference>
<evidence type="ECO:0000313" key="1">
    <source>
        <dbReference type="EMBL" id="MPC08861.1"/>
    </source>
</evidence>
<protein>
    <submittedName>
        <fullName evidence="1">Uncharacterized protein</fullName>
    </submittedName>
</protein>
<dbReference type="EMBL" id="VSRR010000047">
    <property type="protein sequence ID" value="MPC08861.1"/>
    <property type="molecule type" value="Genomic_DNA"/>
</dbReference>
<dbReference type="AlphaFoldDB" id="A0A5B7CJB9"/>
<gene>
    <name evidence="1" type="ORF">E2C01_001456</name>
</gene>
<reference evidence="1 2" key="1">
    <citation type="submission" date="2019-05" db="EMBL/GenBank/DDBJ databases">
        <title>Another draft genome of Portunus trituberculatus and its Hox gene families provides insights of decapod evolution.</title>
        <authorList>
            <person name="Jeong J.-H."/>
            <person name="Song I."/>
            <person name="Kim S."/>
            <person name="Choi T."/>
            <person name="Kim D."/>
            <person name="Ryu S."/>
            <person name="Kim W."/>
        </authorList>
    </citation>
    <scope>NUCLEOTIDE SEQUENCE [LARGE SCALE GENOMIC DNA]</scope>
    <source>
        <tissue evidence="1">Muscle</tissue>
    </source>
</reference>
<sequence length="107" mass="12036">MSSYCDNTNVRKGLESHSTQCSSHCDRNADGLARFSNVSSAVQYSEVGDGRSHNWGLTCKTGAQYQEVKRGAQRKKMCRRDPYFHLDADGKLRFMTYSTSGVLLLFD</sequence>